<dbReference type="AlphaFoldDB" id="A0A5C7BPA0"/>
<organism evidence="1 2">
    <name type="scientific">Serratia marcescens</name>
    <dbReference type="NCBI Taxonomy" id="615"/>
    <lineage>
        <taxon>Bacteria</taxon>
        <taxon>Pseudomonadati</taxon>
        <taxon>Pseudomonadota</taxon>
        <taxon>Gammaproteobacteria</taxon>
        <taxon>Enterobacterales</taxon>
        <taxon>Yersiniaceae</taxon>
        <taxon>Serratia</taxon>
    </lineage>
</organism>
<evidence type="ECO:0000313" key="1">
    <source>
        <dbReference type="EMBL" id="TXE26191.1"/>
    </source>
</evidence>
<evidence type="ECO:0008006" key="3">
    <source>
        <dbReference type="Google" id="ProtNLM"/>
    </source>
</evidence>
<evidence type="ECO:0000313" key="2">
    <source>
        <dbReference type="Proteomes" id="UP000321126"/>
    </source>
</evidence>
<dbReference type="Proteomes" id="UP000321126">
    <property type="component" value="Unassembled WGS sequence"/>
</dbReference>
<comment type="caution">
    <text evidence="1">The sequence shown here is derived from an EMBL/GenBank/DDBJ whole genome shotgun (WGS) entry which is preliminary data.</text>
</comment>
<dbReference type="EMBL" id="VOUQ01000022">
    <property type="protein sequence ID" value="TXE26191.1"/>
    <property type="molecule type" value="Genomic_DNA"/>
</dbReference>
<sequence>MFGLFKVICFAGSLLCDYQPAGYIYPTFSDCAADIREQKLSAQYQCFRVDAVIPSKELSHG</sequence>
<name>A0A5C7BPA0_SERMA</name>
<dbReference type="RefSeq" id="WP_147882707.1">
    <property type="nucleotide sequence ID" value="NZ_VOUQ01000022.1"/>
</dbReference>
<accession>A0A5C7BPA0</accession>
<reference evidence="1 2" key="1">
    <citation type="submission" date="2019-07" db="EMBL/GenBank/DDBJ databases">
        <title>Serratia strains were isolated from fresh produce.</title>
        <authorList>
            <person name="Cho G.-S."/>
            <person name="Stein M."/>
            <person name="Lee W."/>
            <person name="Suh S.H."/>
            <person name="Franz C.M.A.P."/>
        </authorList>
    </citation>
    <scope>NUCLEOTIDE SEQUENCE [LARGE SCALE GENOMIC DNA]</scope>
    <source>
        <strain evidence="1 2">S16</strain>
    </source>
</reference>
<proteinExistence type="predicted"/>
<gene>
    <name evidence="1" type="ORF">FOT62_23475</name>
</gene>
<protein>
    <recommendedName>
        <fullName evidence="3">DUF1482 family protein</fullName>
    </recommendedName>
</protein>